<dbReference type="AlphaFoldDB" id="A0A546XUI6"/>
<evidence type="ECO:0000313" key="1">
    <source>
        <dbReference type="EMBL" id="TRB04409.1"/>
    </source>
</evidence>
<organism evidence="1 2">
    <name type="scientific">Agrobacterium tumefaciens</name>
    <dbReference type="NCBI Taxonomy" id="358"/>
    <lineage>
        <taxon>Bacteria</taxon>
        <taxon>Pseudomonadati</taxon>
        <taxon>Pseudomonadota</taxon>
        <taxon>Alphaproteobacteria</taxon>
        <taxon>Hyphomicrobiales</taxon>
        <taxon>Rhizobiaceae</taxon>
        <taxon>Rhizobium/Agrobacterium group</taxon>
        <taxon>Agrobacterium</taxon>
        <taxon>Agrobacterium tumefaciens complex</taxon>
    </lineage>
</organism>
<comment type="caution">
    <text evidence="1">The sequence shown here is derived from an EMBL/GenBank/DDBJ whole genome shotgun (WGS) entry which is preliminary data.</text>
</comment>
<dbReference type="Proteomes" id="UP000317023">
    <property type="component" value="Unassembled WGS sequence"/>
</dbReference>
<evidence type="ECO:0000313" key="2">
    <source>
        <dbReference type="Proteomes" id="UP000317023"/>
    </source>
</evidence>
<gene>
    <name evidence="1" type="ORF">EXN61_19870</name>
</gene>
<proteinExistence type="predicted"/>
<dbReference type="RefSeq" id="WP_142858641.1">
    <property type="nucleotide sequence ID" value="NZ_SGOE01000006.1"/>
</dbReference>
<sequence>MRASAVAGAVAAPIRPIIFAAGRFRNGDNGLHQQGCRRCDVSALSTSGLAEASNVLEPFILPHFPDVKPLRTFAENALARGRNQSGKVRFAPLKNSISAA</sequence>
<dbReference type="EMBL" id="SGOE01000006">
    <property type="protein sequence ID" value="TRB04409.1"/>
    <property type="molecule type" value="Genomic_DNA"/>
</dbReference>
<name>A0A546XUI6_AGRTU</name>
<protein>
    <submittedName>
        <fullName evidence="1">Uncharacterized protein</fullName>
    </submittedName>
</protein>
<accession>A0A546XUI6</accession>
<reference evidence="1 2" key="1">
    <citation type="journal article" date="2019" name="Appl. Microbiol. Biotechnol.">
        <title>Differential efficiency of wild type rhizogenic strains for rol gene transformation of plants.</title>
        <authorList>
            <person name="Desmet S."/>
            <person name="De Keyser E."/>
            <person name="Van Vaerenbergh J."/>
            <person name="Baeyen S."/>
            <person name="Van Huylenbroeck J."/>
            <person name="Geelen D."/>
            <person name="Dhooghe E."/>
        </authorList>
    </citation>
    <scope>NUCLEOTIDE SEQUENCE [LARGE SCALE GENOMIC DNA]</scope>
    <source>
        <strain evidence="1 2">MAFF210266</strain>
    </source>
</reference>